<dbReference type="Proteomes" id="UP001305414">
    <property type="component" value="Unassembled WGS sequence"/>
</dbReference>
<gene>
    <name evidence="3" type="ORF">RRF57_002055</name>
</gene>
<feature type="region of interest" description="Disordered" evidence="1">
    <location>
        <begin position="474"/>
        <end position="553"/>
    </location>
</feature>
<evidence type="ECO:0000259" key="2">
    <source>
        <dbReference type="PROSITE" id="PS50172"/>
    </source>
</evidence>
<organism evidence="3 4">
    <name type="scientific">Xylaria bambusicola</name>
    <dbReference type="NCBI Taxonomy" id="326684"/>
    <lineage>
        <taxon>Eukaryota</taxon>
        <taxon>Fungi</taxon>
        <taxon>Dikarya</taxon>
        <taxon>Ascomycota</taxon>
        <taxon>Pezizomycotina</taxon>
        <taxon>Sordariomycetes</taxon>
        <taxon>Xylariomycetidae</taxon>
        <taxon>Xylariales</taxon>
        <taxon>Xylariaceae</taxon>
        <taxon>Xylaria</taxon>
    </lineage>
</organism>
<dbReference type="InterPro" id="IPR001357">
    <property type="entry name" value="BRCT_dom"/>
</dbReference>
<dbReference type="CDD" id="cd18436">
    <property type="entry name" value="BRCT_BRC1_like_rpt2"/>
    <property type="match status" value="1"/>
</dbReference>
<evidence type="ECO:0000256" key="1">
    <source>
        <dbReference type="SAM" id="MobiDB-lite"/>
    </source>
</evidence>
<dbReference type="PANTHER" id="PTHR47667:SF1">
    <property type="entry name" value="REGULATOR OF TY1 TRANSPOSITION PROTEIN 107"/>
    <property type="match status" value="1"/>
</dbReference>
<protein>
    <recommendedName>
        <fullName evidence="2">BRCT domain-containing protein</fullName>
    </recommendedName>
</protein>
<accession>A0AAN7U5T1</accession>
<keyword evidence="4" id="KW-1185">Reference proteome</keyword>
<dbReference type="EMBL" id="JAWHQM010000003">
    <property type="protein sequence ID" value="KAK5626340.1"/>
    <property type="molecule type" value="Genomic_DNA"/>
</dbReference>
<feature type="domain" description="BRCT" evidence="2">
    <location>
        <begin position="5"/>
        <end position="102"/>
    </location>
</feature>
<dbReference type="GO" id="GO:0005634">
    <property type="term" value="C:nucleus"/>
    <property type="evidence" value="ECO:0007669"/>
    <property type="project" value="TreeGrafter"/>
</dbReference>
<evidence type="ECO:0000313" key="4">
    <source>
        <dbReference type="Proteomes" id="UP001305414"/>
    </source>
</evidence>
<dbReference type="GO" id="GO:0006302">
    <property type="term" value="P:double-strand break repair"/>
    <property type="evidence" value="ECO:0007669"/>
    <property type="project" value="TreeGrafter"/>
</dbReference>
<dbReference type="Gene3D" id="3.40.50.10190">
    <property type="entry name" value="BRCT domain"/>
    <property type="match status" value="5"/>
</dbReference>
<feature type="compositionally biased region" description="Basic and acidic residues" evidence="1">
    <location>
        <begin position="606"/>
        <end position="616"/>
    </location>
</feature>
<dbReference type="FunFam" id="3.40.50.10190:FF:000066">
    <property type="entry name" value="BRCT domain protein (Eurofung)"/>
    <property type="match status" value="1"/>
</dbReference>
<feature type="domain" description="BRCT" evidence="2">
    <location>
        <begin position="338"/>
        <end position="410"/>
    </location>
</feature>
<dbReference type="Pfam" id="PF12738">
    <property type="entry name" value="PTCB-BRCT"/>
    <property type="match status" value="1"/>
</dbReference>
<dbReference type="InterPro" id="IPR053036">
    <property type="entry name" value="CellCycle_DNARepair_Reg"/>
</dbReference>
<dbReference type="SUPFAM" id="SSF52113">
    <property type="entry name" value="BRCT domain"/>
    <property type="match status" value="5"/>
</dbReference>
<dbReference type="InterPro" id="IPR036420">
    <property type="entry name" value="BRCT_dom_sf"/>
</dbReference>
<dbReference type="GO" id="GO:1990683">
    <property type="term" value="P:DNA double-strand break attachment to nuclear envelope"/>
    <property type="evidence" value="ECO:0007669"/>
    <property type="project" value="TreeGrafter"/>
</dbReference>
<proteinExistence type="predicted"/>
<dbReference type="Pfam" id="PF16770">
    <property type="entry name" value="RTT107_BRCT_5"/>
    <property type="match status" value="1"/>
</dbReference>
<comment type="caution">
    <text evidence="3">The sequence shown here is derived from an EMBL/GenBank/DDBJ whole genome shotgun (WGS) entry which is preliminary data.</text>
</comment>
<dbReference type="Pfam" id="PF00533">
    <property type="entry name" value="BRCT"/>
    <property type="match status" value="1"/>
</dbReference>
<dbReference type="CDD" id="cd17743">
    <property type="entry name" value="BRCT_BRC1_like_rpt5"/>
    <property type="match status" value="1"/>
</dbReference>
<dbReference type="AlphaFoldDB" id="A0AAN7U5T1"/>
<dbReference type="PROSITE" id="PS50172">
    <property type="entry name" value="BRCT"/>
    <property type="match status" value="5"/>
</dbReference>
<feature type="domain" description="BRCT" evidence="2">
    <location>
        <begin position="799"/>
        <end position="851"/>
    </location>
</feature>
<dbReference type="GO" id="GO:0035361">
    <property type="term" value="C:Cul8-RING ubiquitin ligase complex"/>
    <property type="evidence" value="ECO:0007669"/>
    <property type="project" value="TreeGrafter"/>
</dbReference>
<dbReference type="CDD" id="cd18439">
    <property type="entry name" value="BRCT_BRC1_like_rpt6"/>
    <property type="match status" value="1"/>
</dbReference>
<dbReference type="Pfam" id="PF16589">
    <property type="entry name" value="BRCT_2"/>
    <property type="match status" value="1"/>
</dbReference>
<dbReference type="FunFam" id="3.40.50.10190:FF:000048">
    <property type="entry name" value="DNA repair protein Rtt107"/>
    <property type="match status" value="1"/>
</dbReference>
<feature type="region of interest" description="Disordered" evidence="1">
    <location>
        <begin position="591"/>
        <end position="624"/>
    </location>
</feature>
<dbReference type="CDD" id="cd18437">
    <property type="entry name" value="BRCT_BRC1_like_rpt3"/>
    <property type="match status" value="1"/>
</dbReference>
<reference evidence="3 4" key="1">
    <citation type="submission" date="2023-10" db="EMBL/GenBank/DDBJ databases">
        <title>Draft genome sequence of Xylaria bambusicola isolate GMP-LS, the root and basal stem rot pathogen of sugarcane in Indonesia.</title>
        <authorList>
            <person name="Selvaraj P."/>
            <person name="Muralishankar V."/>
            <person name="Muruganantham S."/>
            <person name="Sp S."/>
            <person name="Haryani S."/>
            <person name="Lau K.J.X."/>
            <person name="Naqvi N.I."/>
        </authorList>
    </citation>
    <scope>NUCLEOTIDE SEQUENCE [LARGE SCALE GENOMIC DNA]</scope>
    <source>
        <strain evidence="3">GMP-LS</strain>
    </source>
</reference>
<feature type="domain" description="BRCT" evidence="2">
    <location>
        <begin position="630"/>
        <end position="715"/>
    </location>
</feature>
<dbReference type="CDD" id="cd00027">
    <property type="entry name" value="BRCT"/>
    <property type="match status" value="1"/>
</dbReference>
<dbReference type="SMART" id="SM00292">
    <property type="entry name" value="BRCT"/>
    <property type="match status" value="6"/>
</dbReference>
<evidence type="ECO:0000313" key="3">
    <source>
        <dbReference type="EMBL" id="KAK5626340.1"/>
    </source>
</evidence>
<dbReference type="PANTHER" id="PTHR47667">
    <property type="entry name" value="REGULATOR OF TY1 TRANSPOSITION PROTEIN 107"/>
    <property type="match status" value="1"/>
</dbReference>
<sequence>MADQEGSSLFDSCTFAFVPCNTLTCSVIAELSQSIARYGGQVCKRKRDGSLPLASITHIISNTIEFPEYDQSLAMMIPIVKSKWITASLTKGKLAQIRPFTPDPRMIFSDVMLSCADIPDNDKDTIIGATMAMGGMYSDGITKLTTHICALSMDHPKVRMAVEKKHKGKIVLPHWFDDCFKLGKRIDEGPYLLPDPEILRMSPGRSIEPQCSPYLDGAISARPDYMQPPTSQERVLHLTVFKDKKIMLSNDLEMRDRLRQILDGLVTGSGGQIIDSAQECDWLVCRYRDTEEYVQASQLRKTVGNMSWLFYLIQHNTWSNPLHRLLHYPEPRNGIPGFNDMRISVSNYGGEARIYLENLIKAAGATFTKTMKADNTHLVTARDNSEKCDAARDWNIHMVNHLWIEESYAKCEMQSVTVSKYTHFPPRTNLGEIIGQTFFDEKKLQALHFPGGPEKPTMPPPRKRKALEITDDDALAESASSNTAAGRQPRKEFDIMRDGDAETVGVDELPPPSNRRSTDFATPARGRHVRSGKENETPSSVASSSRSAKDKALGKLSNLAPDIALYEKEKKRGLKDGHGLWGGKRAADLIEREHLNRRRTSSPTAGDDKEPKSEKRPAKKARPTLPEVEIRVILTGFKRWVNDKHKEDADRKKLRDMGIAVVQDGQPCDYLIAPQLVRTVKFLRNLSKGAVVLSSTWIEECLDTKQIPDPDKYVLKDSENEKRFGLKLETSIRRAQKNSGHLLAGIPIYCTASIKNGPESYQAIADANGAQFMVYGPRSGSTIKVTNPEDDEGGPDPVYLLSTSTPEEKKLWKRFEDMARRGNMEPRVVASDWLLDIVMKQEVSFDEKYLVKNFFM</sequence>
<dbReference type="CDD" id="cd18438">
    <property type="entry name" value="BRCT_BRC1_like_rpt4"/>
    <property type="match status" value="1"/>
</dbReference>
<feature type="domain" description="BRCT" evidence="2">
    <location>
        <begin position="103"/>
        <end position="193"/>
    </location>
</feature>
<name>A0AAN7U5T1_9PEZI</name>
<feature type="compositionally biased region" description="Basic and acidic residues" evidence="1">
    <location>
        <begin position="489"/>
        <end position="500"/>
    </location>
</feature>